<keyword evidence="2" id="KW-1185">Reference proteome</keyword>
<dbReference type="AlphaFoldDB" id="A0A1C7ICS5"/>
<dbReference type="KEGG" id="byl:A4V09_17895"/>
<gene>
    <name evidence="1" type="ORF">A4V09_17895</name>
</gene>
<accession>A0A1C7ICS5</accession>
<evidence type="ECO:0000313" key="2">
    <source>
        <dbReference type="Proteomes" id="UP000092574"/>
    </source>
</evidence>
<dbReference type="RefSeq" id="WP_065543578.1">
    <property type="nucleotide sequence ID" value="NZ_CP015405.2"/>
</dbReference>
<organism evidence="1 2">
    <name type="scientific">Blautia pseudococcoides</name>
    <dbReference type="NCBI Taxonomy" id="1796616"/>
    <lineage>
        <taxon>Bacteria</taxon>
        <taxon>Bacillati</taxon>
        <taxon>Bacillota</taxon>
        <taxon>Clostridia</taxon>
        <taxon>Lachnospirales</taxon>
        <taxon>Lachnospiraceae</taxon>
        <taxon>Blautia</taxon>
    </lineage>
</organism>
<protein>
    <submittedName>
        <fullName evidence="1">Uncharacterized protein</fullName>
    </submittedName>
</protein>
<sequence length="79" mass="9264">MKDKLLDRLARDNGTTMLSDLHGCISRIKIYDTVSRIPTQEYTQEEWEEAAGYILGQKTPHFRTAQAARQYLCDRLKRF</sequence>
<reference evidence="1" key="1">
    <citation type="submission" date="2017-04" db="EMBL/GenBank/DDBJ databases">
        <title>Complete Genome Sequences of Twelve Strains of a Stable Defined Moderately Diverse Mouse Microbiota 2 (sDMDMm2).</title>
        <authorList>
            <person name="Uchimura Y."/>
            <person name="Wyss M."/>
            <person name="Brugiroux S."/>
            <person name="Limenitakis J.P."/>
            <person name="Stecher B."/>
            <person name="McCoy K.D."/>
            <person name="Macpherson A.J."/>
        </authorList>
    </citation>
    <scope>NUCLEOTIDE SEQUENCE</scope>
    <source>
        <strain evidence="1">YL58</strain>
    </source>
</reference>
<dbReference type="OrthoDB" id="1974819at2"/>
<proteinExistence type="predicted"/>
<dbReference type="Proteomes" id="UP000092574">
    <property type="component" value="Chromosome"/>
</dbReference>
<name>A0A1C7ICS5_9FIRM</name>
<evidence type="ECO:0000313" key="1">
    <source>
        <dbReference type="EMBL" id="ANU77451.1"/>
    </source>
</evidence>
<dbReference type="EMBL" id="CP015405">
    <property type="protein sequence ID" value="ANU77451.1"/>
    <property type="molecule type" value="Genomic_DNA"/>
</dbReference>